<reference evidence="1" key="1">
    <citation type="submission" date="2020-05" db="EMBL/GenBank/DDBJ databases">
        <title>Evolutionary and genomic comparisons of hybrid uninucleate and nonhybrid Rhizoctonia fungi.</title>
        <authorList>
            <person name="Li C."/>
            <person name="Chen X."/>
        </authorList>
    </citation>
    <scope>NUCLEOTIDE SEQUENCE</scope>
    <source>
        <strain evidence="1">AG-1 IA</strain>
    </source>
</reference>
<gene>
    <name evidence="1" type="ORF">RhiXN_11654</name>
</gene>
<dbReference type="RefSeq" id="XP_043184979.1">
    <property type="nucleotide sequence ID" value="XM_043331469.1"/>
</dbReference>
<accession>A0A8H8P5L8</accession>
<dbReference type="GeneID" id="67033932"/>
<dbReference type="KEGG" id="rsx:RhiXN_11654"/>
<dbReference type="Proteomes" id="UP000650533">
    <property type="component" value="Chromosome 12"/>
</dbReference>
<protein>
    <submittedName>
        <fullName evidence="1">Uncharacterized protein</fullName>
    </submittedName>
</protein>
<dbReference type="AlphaFoldDB" id="A0A8H8P5L8"/>
<evidence type="ECO:0000313" key="2">
    <source>
        <dbReference type="Proteomes" id="UP000650533"/>
    </source>
</evidence>
<sequence length="91" mass="9606">MSMSMKWAFAAERGGLTVPPIHVHNIAERFITDSGHQSHITPLVEESSPPEKRVKADLTAHGVNRIAPAAGMGYVAAACSSGRGLVAYGHV</sequence>
<dbReference type="EMBL" id="CP059669">
    <property type="protein sequence ID" value="QRW24742.1"/>
    <property type="molecule type" value="Genomic_DNA"/>
</dbReference>
<proteinExistence type="predicted"/>
<organism evidence="1 2">
    <name type="scientific">Rhizoctonia solani</name>
    <dbReference type="NCBI Taxonomy" id="456999"/>
    <lineage>
        <taxon>Eukaryota</taxon>
        <taxon>Fungi</taxon>
        <taxon>Dikarya</taxon>
        <taxon>Basidiomycota</taxon>
        <taxon>Agaricomycotina</taxon>
        <taxon>Agaricomycetes</taxon>
        <taxon>Cantharellales</taxon>
        <taxon>Ceratobasidiaceae</taxon>
        <taxon>Rhizoctonia</taxon>
    </lineage>
</organism>
<evidence type="ECO:0000313" key="1">
    <source>
        <dbReference type="EMBL" id="QRW24742.1"/>
    </source>
</evidence>
<name>A0A8H8P5L8_9AGAM</name>